<reference evidence="2" key="1">
    <citation type="submission" date="2016-11" db="UniProtKB">
        <authorList>
            <consortium name="WormBaseParasite"/>
        </authorList>
    </citation>
    <scope>IDENTIFICATION</scope>
</reference>
<dbReference type="Proteomes" id="UP000095287">
    <property type="component" value="Unplaced"/>
</dbReference>
<evidence type="ECO:0000313" key="2">
    <source>
        <dbReference type="WBParaSite" id="L893_g30092.t1"/>
    </source>
</evidence>
<dbReference type="WBParaSite" id="L893_g30092.t1">
    <property type="protein sequence ID" value="L893_g30092.t1"/>
    <property type="gene ID" value="L893_g30092"/>
</dbReference>
<accession>A0A1I7ZV17</accession>
<name>A0A1I7ZV17_9BILA</name>
<sequence>MAGGWLRTVLSFVALQNAGTTLQCLLDCDQFAPKLSTALCRQISVLNAVLFFVRIHTVFAVGQKASHALNIAVSTTHLASLLHYIPTKVTPALSLQIIFSTGAALISLYALIYHCEEEGTNPPRRTKPKDRRPVDETFVHHLRSRVKDKNL</sequence>
<keyword evidence="1" id="KW-1185">Reference proteome</keyword>
<proteinExistence type="predicted"/>
<protein>
    <submittedName>
        <fullName evidence="2">EamA domain-containing protein</fullName>
    </submittedName>
</protein>
<organism evidence="1 2">
    <name type="scientific">Steinernema glaseri</name>
    <dbReference type="NCBI Taxonomy" id="37863"/>
    <lineage>
        <taxon>Eukaryota</taxon>
        <taxon>Metazoa</taxon>
        <taxon>Ecdysozoa</taxon>
        <taxon>Nematoda</taxon>
        <taxon>Chromadorea</taxon>
        <taxon>Rhabditida</taxon>
        <taxon>Tylenchina</taxon>
        <taxon>Panagrolaimomorpha</taxon>
        <taxon>Strongyloidoidea</taxon>
        <taxon>Steinernematidae</taxon>
        <taxon>Steinernema</taxon>
    </lineage>
</organism>
<dbReference type="AlphaFoldDB" id="A0A1I7ZV17"/>
<evidence type="ECO:0000313" key="1">
    <source>
        <dbReference type="Proteomes" id="UP000095287"/>
    </source>
</evidence>